<dbReference type="PANTHER" id="PTHR31733">
    <property type="entry name" value="RIBONUCLEASE KAPPA"/>
    <property type="match status" value="1"/>
</dbReference>
<dbReference type="InterPro" id="IPR056552">
    <property type="entry name" value="Ribonucl_Kappa"/>
</dbReference>
<proteinExistence type="inferred from homology"/>
<keyword evidence="7" id="KW-1185">Reference proteome</keyword>
<evidence type="ECO:0000256" key="2">
    <source>
        <dbReference type="ARBA" id="ARBA00008458"/>
    </source>
</evidence>
<comment type="similarity">
    <text evidence="2">Belongs to the RNase K family.</text>
</comment>
<keyword evidence="4 6" id="KW-1133">Transmembrane helix</keyword>
<comment type="subcellular location">
    <subcellularLocation>
        <location evidence="1">Membrane</location>
        <topology evidence="1">Multi-pass membrane protein</topology>
    </subcellularLocation>
</comment>
<feature type="transmembrane region" description="Helical" evidence="6">
    <location>
        <begin position="12"/>
        <end position="34"/>
    </location>
</feature>
<evidence type="ECO:0000256" key="3">
    <source>
        <dbReference type="ARBA" id="ARBA00022692"/>
    </source>
</evidence>
<dbReference type="GO" id="GO:0016020">
    <property type="term" value="C:membrane"/>
    <property type="evidence" value="ECO:0007669"/>
    <property type="project" value="UniProtKB-SubCell"/>
</dbReference>
<keyword evidence="3 6" id="KW-0812">Transmembrane</keyword>
<accession>A0A914Q1S7</accession>
<feature type="transmembrane region" description="Helical" evidence="6">
    <location>
        <begin position="69"/>
        <end position="86"/>
    </location>
</feature>
<reference evidence="8" key="1">
    <citation type="submission" date="2022-11" db="UniProtKB">
        <authorList>
            <consortium name="WormBaseParasite"/>
        </authorList>
    </citation>
    <scope>IDENTIFICATION</scope>
</reference>
<evidence type="ECO:0000313" key="8">
    <source>
        <dbReference type="WBParaSite" id="PDA_v2.g25102.t1"/>
    </source>
</evidence>
<evidence type="ECO:0000256" key="4">
    <source>
        <dbReference type="ARBA" id="ARBA00022989"/>
    </source>
</evidence>
<sequence length="94" mass="10850">MAKLCPVCGPVLSTFCMIISVWGVVFLALLGLFFNLQAVTLFPDLHFEEHEEYRTELVEEKYSLKAQQCWMAAGLYLATFVFVYIQNRWNPPVL</sequence>
<evidence type="ECO:0000313" key="7">
    <source>
        <dbReference type="Proteomes" id="UP000887578"/>
    </source>
</evidence>
<dbReference type="WBParaSite" id="PDA_v2.g25102.t1">
    <property type="protein sequence ID" value="PDA_v2.g25102.t1"/>
    <property type="gene ID" value="PDA_v2.g25102"/>
</dbReference>
<organism evidence="7 8">
    <name type="scientific">Panagrolaimus davidi</name>
    <dbReference type="NCBI Taxonomy" id="227884"/>
    <lineage>
        <taxon>Eukaryota</taxon>
        <taxon>Metazoa</taxon>
        <taxon>Ecdysozoa</taxon>
        <taxon>Nematoda</taxon>
        <taxon>Chromadorea</taxon>
        <taxon>Rhabditida</taxon>
        <taxon>Tylenchina</taxon>
        <taxon>Panagrolaimomorpha</taxon>
        <taxon>Panagrolaimoidea</taxon>
        <taxon>Panagrolaimidae</taxon>
        <taxon>Panagrolaimus</taxon>
    </lineage>
</organism>
<dbReference type="Proteomes" id="UP000887578">
    <property type="component" value="Unplaced"/>
</dbReference>
<evidence type="ECO:0000256" key="5">
    <source>
        <dbReference type="ARBA" id="ARBA00023136"/>
    </source>
</evidence>
<evidence type="ECO:0000256" key="1">
    <source>
        <dbReference type="ARBA" id="ARBA00004141"/>
    </source>
</evidence>
<keyword evidence="5 6" id="KW-0472">Membrane</keyword>
<dbReference type="GO" id="GO:0004521">
    <property type="term" value="F:RNA endonuclease activity"/>
    <property type="evidence" value="ECO:0007669"/>
    <property type="project" value="InterPro"/>
</dbReference>
<evidence type="ECO:0000256" key="6">
    <source>
        <dbReference type="SAM" id="Phobius"/>
    </source>
</evidence>
<name>A0A914Q1S7_9BILA</name>
<protein>
    <submittedName>
        <fullName evidence="8">Ribonuclease kappa</fullName>
    </submittedName>
</protein>
<dbReference type="Pfam" id="PF23489">
    <property type="entry name" value="V-ATPase_su_f"/>
    <property type="match status" value="1"/>
</dbReference>
<dbReference type="AlphaFoldDB" id="A0A914Q1S7"/>
<dbReference type="InterPro" id="IPR026770">
    <property type="entry name" value="RNase_K"/>
</dbReference>